<dbReference type="Pfam" id="PF00384">
    <property type="entry name" value="Molybdopterin"/>
    <property type="match status" value="1"/>
</dbReference>
<organism evidence="8 9">
    <name type="scientific">Halomonas llamarensis</name>
    <dbReference type="NCBI Taxonomy" id="2945104"/>
    <lineage>
        <taxon>Bacteria</taxon>
        <taxon>Pseudomonadati</taxon>
        <taxon>Pseudomonadota</taxon>
        <taxon>Gammaproteobacteria</taxon>
        <taxon>Oceanospirillales</taxon>
        <taxon>Halomonadaceae</taxon>
        <taxon>Halomonas</taxon>
    </lineage>
</organism>
<evidence type="ECO:0000256" key="2">
    <source>
        <dbReference type="ARBA" id="ARBA00022723"/>
    </source>
</evidence>
<evidence type="ECO:0000256" key="5">
    <source>
        <dbReference type="ARBA" id="ARBA00023014"/>
    </source>
</evidence>
<sequence>MSTSEQAFTLTLDGVDVSAHPGESLWQVAKRAGETIPHLCFKDASGYRADGNCRACMVEIEGERVLAASCLRMATPGMVVKSASSERSRTAREGVMEMLLVDQPAREDSPDSSSHFWAMADQLAIDATAVRRKLPRRDAREAPTVHHVASVCPYCGVGCQLTYHIKDDEILYVDGREGPSNENRLCVKGRFGYDYPRHPSRLTVPLIRREGVAKGLDPDFDPAQPLTHFREASWDEALDFAAKGLVDLKATHGPDALAGFGSAKCSNEEAWLFQKLVRTGFGSNHVDHCTRLCHASSVAALMECIGSGAVTASFMQASQADVVILIGCNPAVNHPVAATFFKQAAKRGTKLLILDPRGQALDAYAHQSVRFSPGADVVFSEAFPTASGRAKFSPTRPLAPNEPVDSDYPTVLTTGRQLEHWHTGSMTRRATVLDDLEPEAVASLAPAELVRLGMAPGDELTIATRRGAITLKVRVDPGMPEGMVFVPFCYGEAAANLLTNPALDPFGKIPEFKYAACRLSAESF</sequence>
<dbReference type="InterPro" id="IPR036010">
    <property type="entry name" value="2Fe-2S_ferredoxin-like_sf"/>
</dbReference>
<dbReference type="InterPro" id="IPR006963">
    <property type="entry name" value="Mopterin_OxRdtase_4Fe-4S_dom"/>
</dbReference>
<evidence type="ECO:0000259" key="6">
    <source>
        <dbReference type="PROSITE" id="PS51085"/>
    </source>
</evidence>
<dbReference type="EMBL" id="JAMJPJ010000031">
    <property type="protein sequence ID" value="MCL7931172.1"/>
    <property type="molecule type" value="Genomic_DNA"/>
</dbReference>
<dbReference type="InterPro" id="IPR050123">
    <property type="entry name" value="Prok_molybdopt-oxidoreductase"/>
</dbReference>
<evidence type="ECO:0000256" key="4">
    <source>
        <dbReference type="ARBA" id="ARBA00023004"/>
    </source>
</evidence>
<dbReference type="InterPro" id="IPR006656">
    <property type="entry name" value="Mopterin_OxRdtase"/>
</dbReference>
<dbReference type="InterPro" id="IPR041925">
    <property type="entry name" value="CT_Formate-Dh_H"/>
</dbReference>
<proteinExistence type="predicted"/>
<dbReference type="InterPro" id="IPR001041">
    <property type="entry name" value="2Fe-2S_ferredoxin-type"/>
</dbReference>
<keyword evidence="4" id="KW-0408">Iron</keyword>
<dbReference type="PROSITE" id="PS51085">
    <property type="entry name" value="2FE2S_FER_2"/>
    <property type="match status" value="1"/>
</dbReference>
<dbReference type="CDD" id="cd02790">
    <property type="entry name" value="MopB_CT_Formate-Dh_H"/>
    <property type="match status" value="1"/>
</dbReference>
<dbReference type="CDD" id="cd00207">
    <property type="entry name" value="fer2"/>
    <property type="match status" value="1"/>
</dbReference>
<dbReference type="InterPro" id="IPR006657">
    <property type="entry name" value="MoPterin_dinucl-bd_dom"/>
</dbReference>
<evidence type="ECO:0000256" key="3">
    <source>
        <dbReference type="ARBA" id="ARBA00023002"/>
    </source>
</evidence>
<evidence type="ECO:0000256" key="1">
    <source>
        <dbReference type="ARBA" id="ARBA00022485"/>
    </source>
</evidence>
<keyword evidence="3" id="KW-0560">Oxidoreductase</keyword>
<dbReference type="SMART" id="SM00926">
    <property type="entry name" value="Molybdop_Fe4S4"/>
    <property type="match status" value="1"/>
</dbReference>
<evidence type="ECO:0000259" key="7">
    <source>
        <dbReference type="PROSITE" id="PS51669"/>
    </source>
</evidence>
<dbReference type="SUPFAM" id="SSF50692">
    <property type="entry name" value="ADC-like"/>
    <property type="match status" value="1"/>
</dbReference>
<reference evidence="8" key="1">
    <citation type="submission" date="2022-05" db="EMBL/GenBank/DDBJ databases">
        <title>Halomonas geminus sp. nov. and Halomonas llamarensis sp. nov. isolated from high-altitude salars of the Atacama Desert.</title>
        <authorList>
            <person name="Hintersatz C."/>
            <person name="Rojas L.A."/>
            <person name="Wei T.-S."/>
            <person name="Kutschke S."/>
            <person name="Lehmann F."/>
            <person name="Jain R."/>
            <person name="Pollmann K."/>
        </authorList>
    </citation>
    <scope>NUCLEOTIDE SEQUENCE</scope>
    <source>
        <strain evidence="8">ATCHA</strain>
    </source>
</reference>
<evidence type="ECO:0000313" key="8">
    <source>
        <dbReference type="EMBL" id="MCL7931172.1"/>
    </source>
</evidence>
<dbReference type="Gene3D" id="3.40.228.10">
    <property type="entry name" value="Dimethylsulfoxide Reductase, domain 2"/>
    <property type="match status" value="1"/>
</dbReference>
<accession>A0ABT0STQ2</accession>
<name>A0ABT0STQ2_9GAMM</name>
<feature type="domain" description="2Fe-2S ferredoxin-type" evidence="6">
    <location>
        <begin position="6"/>
        <end position="86"/>
    </location>
</feature>
<protein>
    <submittedName>
        <fullName evidence="8">Molybdopterin-dependent oxidoreductase</fullName>
    </submittedName>
</protein>
<keyword evidence="5" id="KW-0411">Iron-sulfur</keyword>
<keyword evidence="9" id="KW-1185">Reference proteome</keyword>
<dbReference type="Proteomes" id="UP001165308">
    <property type="component" value="Unassembled WGS sequence"/>
</dbReference>
<dbReference type="PANTHER" id="PTHR43105:SF14">
    <property type="entry name" value="FORMATE DEHYDROGENASE H"/>
    <property type="match status" value="1"/>
</dbReference>
<dbReference type="InterPro" id="IPR009010">
    <property type="entry name" value="Asp_de-COase-like_dom_sf"/>
</dbReference>
<dbReference type="PANTHER" id="PTHR43105">
    <property type="entry name" value="RESPIRATORY NITRATE REDUCTASE"/>
    <property type="match status" value="1"/>
</dbReference>
<dbReference type="Gene3D" id="3.10.20.740">
    <property type="match status" value="1"/>
</dbReference>
<comment type="caution">
    <text evidence="8">The sequence shown here is derived from an EMBL/GenBank/DDBJ whole genome shotgun (WGS) entry which is preliminary data.</text>
</comment>
<keyword evidence="1" id="KW-0004">4Fe-4S</keyword>
<dbReference type="Gene3D" id="2.40.40.20">
    <property type="match status" value="1"/>
</dbReference>
<dbReference type="Pfam" id="PF04879">
    <property type="entry name" value="Molybdop_Fe4S4"/>
    <property type="match status" value="1"/>
</dbReference>
<evidence type="ECO:0000313" key="9">
    <source>
        <dbReference type="Proteomes" id="UP001165308"/>
    </source>
</evidence>
<dbReference type="RefSeq" id="WP_250083403.1">
    <property type="nucleotide sequence ID" value="NZ_JAMJPJ010000031.1"/>
</dbReference>
<dbReference type="Pfam" id="PF13510">
    <property type="entry name" value="Fer2_4"/>
    <property type="match status" value="1"/>
</dbReference>
<dbReference type="SUPFAM" id="SSF53706">
    <property type="entry name" value="Formate dehydrogenase/DMSO reductase, domains 1-3"/>
    <property type="match status" value="1"/>
</dbReference>
<keyword evidence="2" id="KW-0479">Metal-binding</keyword>
<feature type="domain" description="4Fe-4S Mo/W bis-MGD-type" evidence="7">
    <location>
        <begin position="145"/>
        <end position="200"/>
    </location>
</feature>
<dbReference type="Gene3D" id="2.20.25.90">
    <property type="entry name" value="ADC-like domains"/>
    <property type="match status" value="1"/>
</dbReference>
<dbReference type="PROSITE" id="PS51669">
    <property type="entry name" value="4FE4S_MOW_BIS_MGD"/>
    <property type="match status" value="1"/>
</dbReference>
<dbReference type="Pfam" id="PF01568">
    <property type="entry name" value="Molydop_binding"/>
    <property type="match status" value="1"/>
</dbReference>
<gene>
    <name evidence="8" type="ORF">M8006_14490</name>
</gene>
<dbReference type="Gene3D" id="3.40.50.740">
    <property type="match status" value="1"/>
</dbReference>
<dbReference type="SUPFAM" id="SSF54292">
    <property type="entry name" value="2Fe-2S ferredoxin-like"/>
    <property type="match status" value="1"/>
</dbReference>